<comment type="similarity">
    <text evidence="2">Belongs to the VirD4/TraG family.</text>
</comment>
<dbReference type="SUPFAM" id="SSF52540">
    <property type="entry name" value="P-loop containing nucleoside triphosphate hydrolases"/>
    <property type="match status" value="1"/>
</dbReference>
<dbReference type="PANTHER" id="PTHR37937:SF1">
    <property type="entry name" value="CONJUGATIVE TRANSFER: DNA TRANSPORT"/>
    <property type="match status" value="1"/>
</dbReference>
<dbReference type="EMBL" id="JAEKNR010000171">
    <property type="protein sequence ID" value="MBJ7599756.1"/>
    <property type="molecule type" value="Genomic_DNA"/>
</dbReference>
<name>A0A934K1C5_9BACT</name>
<evidence type="ECO:0000256" key="2">
    <source>
        <dbReference type="ARBA" id="ARBA00008806"/>
    </source>
</evidence>
<feature type="transmembrane region" description="Helical" evidence="7">
    <location>
        <begin position="15"/>
        <end position="34"/>
    </location>
</feature>
<evidence type="ECO:0000256" key="7">
    <source>
        <dbReference type="SAM" id="Phobius"/>
    </source>
</evidence>
<dbReference type="PANTHER" id="PTHR37937">
    <property type="entry name" value="CONJUGATIVE TRANSFER: DNA TRANSPORT"/>
    <property type="match status" value="1"/>
</dbReference>
<evidence type="ECO:0000256" key="1">
    <source>
        <dbReference type="ARBA" id="ARBA00004651"/>
    </source>
</evidence>
<dbReference type="CDD" id="cd01127">
    <property type="entry name" value="TrwB_TraG_TraD_VirD4"/>
    <property type="match status" value="1"/>
</dbReference>
<sequence>MAWQAPELGRLHPTAMVLAVVLAVGAGLLGRWWWLRTPYDIGAAPIRGLWRWPRMGWYLRPFLGWWEGPLGLPIFAMGREEDSVGTVGPPRVNKTSGSGIAQALLWGGALISVSQTPLLMRKTGRRRRLLAKLFGGRVLVYAPTSTGGKVEGLVPVRFSPCSADANEVTLRVESWITAAETSKNVEDQGHWQTGAGFVLRGLMWAAAHHPTRPGDFTLVYDWIVAALAGDKLTRDHALDEPLGILWGRSSWDGNTFAKGLAAVNGAAEKERASFMTASLATIKAAVNPAVLSSTAATDFDIERFILTRSTLYIVSPTEHQRAVAPLIAMLVETIVHTAYRLYREGKLGPREKPLRIRLGLQLDDLANVAPLPQLESIISQGGGQGVNVFWSLQSLAQLSQHYGREAAQAIWSATRCKVVFGGLTDQASISELSEAIPEERVVVAGESNTDKGPKGSKHVSWRKLLSAAQLREIPSGWSLLVYLNLRARMLRQPLAHKRGVLARQMLPWAAIEDELEQPPLHVVRDDEEEEVA</sequence>
<dbReference type="RefSeq" id="WP_338203364.1">
    <property type="nucleotide sequence ID" value="NZ_JAEKNR010000171.1"/>
</dbReference>
<evidence type="ECO:0000256" key="3">
    <source>
        <dbReference type="ARBA" id="ARBA00022475"/>
    </source>
</evidence>
<keyword evidence="6 7" id="KW-0472">Membrane</keyword>
<evidence type="ECO:0000256" key="4">
    <source>
        <dbReference type="ARBA" id="ARBA00022692"/>
    </source>
</evidence>
<dbReference type="InterPro" id="IPR003688">
    <property type="entry name" value="TraG/VirD4"/>
</dbReference>
<evidence type="ECO:0000256" key="5">
    <source>
        <dbReference type="ARBA" id="ARBA00022989"/>
    </source>
</evidence>
<reference evidence="8" key="1">
    <citation type="submission" date="2020-10" db="EMBL/GenBank/DDBJ databases">
        <title>Ca. Dormibacterota MAGs.</title>
        <authorList>
            <person name="Montgomery K."/>
        </authorList>
    </citation>
    <scope>NUCLEOTIDE SEQUENCE [LARGE SCALE GENOMIC DNA]</scope>
    <source>
        <strain evidence="8">SC8812_S17_10</strain>
    </source>
</reference>
<accession>A0A934K1C5</accession>
<gene>
    <name evidence="8" type="ORF">JF922_16975</name>
</gene>
<proteinExistence type="inferred from homology"/>
<dbReference type="GO" id="GO:0005886">
    <property type="term" value="C:plasma membrane"/>
    <property type="evidence" value="ECO:0007669"/>
    <property type="project" value="UniProtKB-SubCell"/>
</dbReference>
<evidence type="ECO:0000313" key="8">
    <source>
        <dbReference type="EMBL" id="MBJ7599756.1"/>
    </source>
</evidence>
<keyword evidence="3" id="KW-1003">Cell membrane</keyword>
<keyword evidence="9" id="KW-1185">Reference proteome</keyword>
<evidence type="ECO:0000313" key="9">
    <source>
        <dbReference type="Proteomes" id="UP000612893"/>
    </source>
</evidence>
<keyword evidence="4 7" id="KW-0812">Transmembrane</keyword>
<dbReference type="Proteomes" id="UP000612893">
    <property type="component" value="Unassembled WGS sequence"/>
</dbReference>
<dbReference type="Gene3D" id="3.40.50.300">
    <property type="entry name" value="P-loop containing nucleotide triphosphate hydrolases"/>
    <property type="match status" value="1"/>
</dbReference>
<dbReference type="InterPro" id="IPR051539">
    <property type="entry name" value="T4SS-coupling_protein"/>
</dbReference>
<dbReference type="InterPro" id="IPR027417">
    <property type="entry name" value="P-loop_NTPase"/>
</dbReference>
<dbReference type="Pfam" id="PF02534">
    <property type="entry name" value="T4SS-DNA_transf"/>
    <property type="match status" value="1"/>
</dbReference>
<evidence type="ECO:0000256" key="6">
    <source>
        <dbReference type="ARBA" id="ARBA00023136"/>
    </source>
</evidence>
<keyword evidence="5 7" id="KW-1133">Transmembrane helix</keyword>
<dbReference type="AlphaFoldDB" id="A0A934K1C5"/>
<protein>
    <submittedName>
        <fullName evidence="8">Type IV secretory system conjugative DNA transfer family protein</fullName>
    </submittedName>
</protein>
<comment type="subcellular location">
    <subcellularLocation>
        <location evidence="1">Cell membrane</location>
        <topology evidence="1">Multi-pass membrane protein</topology>
    </subcellularLocation>
</comment>
<organism evidence="8 9">
    <name type="scientific">Candidatus Nephthysia bennettiae</name>
    <dbReference type="NCBI Taxonomy" id="3127016"/>
    <lineage>
        <taxon>Bacteria</taxon>
        <taxon>Bacillati</taxon>
        <taxon>Candidatus Dormiibacterota</taxon>
        <taxon>Candidatus Dormibacteria</taxon>
        <taxon>Candidatus Dormibacterales</taxon>
        <taxon>Candidatus Dormibacteraceae</taxon>
        <taxon>Candidatus Nephthysia</taxon>
    </lineage>
</organism>
<comment type="caution">
    <text evidence="8">The sequence shown here is derived from an EMBL/GenBank/DDBJ whole genome shotgun (WGS) entry which is preliminary data.</text>
</comment>